<keyword evidence="1" id="KW-0732">Signal</keyword>
<dbReference type="AlphaFoldDB" id="U4KZP8"/>
<accession>U4KZP8</accession>
<feature type="signal peptide" evidence="1">
    <location>
        <begin position="1"/>
        <end position="30"/>
    </location>
</feature>
<dbReference type="EMBL" id="HF935235">
    <property type="protein sequence ID" value="CCX05179.1"/>
    <property type="molecule type" value="Genomic_DNA"/>
</dbReference>
<evidence type="ECO:0000256" key="1">
    <source>
        <dbReference type="SAM" id="SignalP"/>
    </source>
</evidence>
<feature type="chain" id="PRO_5004651540" description="Secreted protein" evidence="1">
    <location>
        <begin position="31"/>
        <end position="69"/>
    </location>
</feature>
<evidence type="ECO:0008006" key="4">
    <source>
        <dbReference type="Google" id="ProtNLM"/>
    </source>
</evidence>
<protein>
    <recommendedName>
        <fullName evidence="4">Secreted protein</fullName>
    </recommendedName>
</protein>
<gene>
    <name evidence="2" type="ORF">PCON_04766</name>
</gene>
<dbReference type="Proteomes" id="UP000018144">
    <property type="component" value="Unassembled WGS sequence"/>
</dbReference>
<reference evidence="2 3" key="1">
    <citation type="journal article" date="2013" name="PLoS Genet.">
        <title>The genome and development-dependent transcriptomes of Pyronema confluens: a window into fungal evolution.</title>
        <authorList>
            <person name="Traeger S."/>
            <person name="Altegoer F."/>
            <person name="Freitag M."/>
            <person name="Gabaldon T."/>
            <person name="Kempken F."/>
            <person name="Kumar A."/>
            <person name="Marcet-Houben M."/>
            <person name="Poggeler S."/>
            <person name="Stajich J.E."/>
            <person name="Nowrousian M."/>
        </authorList>
    </citation>
    <scope>NUCLEOTIDE SEQUENCE [LARGE SCALE GENOMIC DNA]</scope>
    <source>
        <strain evidence="3">CBS 100304</strain>
        <tissue evidence="2">Vegetative mycelium</tissue>
    </source>
</reference>
<evidence type="ECO:0000313" key="2">
    <source>
        <dbReference type="EMBL" id="CCX05179.1"/>
    </source>
</evidence>
<organism evidence="2 3">
    <name type="scientific">Pyronema omphalodes (strain CBS 100304)</name>
    <name type="common">Pyronema confluens</name>
    <dbReference type="NCBI Taxonomy" id="1076935"/>
    <lineage>
        <taxon>Eukaryota</taxon>
        <taxon>Fungi</taxon>
        <taxon>Dikarya</taxon>
        <taxon>Ascomycota</taxon>
        <taxon>Pezizomycotina</taxon>
        <taxon>Pezizomycetes</taxon>
        <taxon>Pezizales</taxon>
        <taxon>Pyronemataceae</taxon>
        <taxon>Pyronema</taxon>
    </lineage>
</organism>
<name>U4KZP8_PYROM</name>
<keyword evidence="3" id="KW-1185">Reference proteome</keyword>
<proteinExistence type="predicted"/>
<sequence>MAEIPGLISWIRIVRIGYCVMAAVIPPCTAAQVHPQASSIATHEATDDSFLDFVRLCYVGPCRALSDFV</sequence>
<evidence type="ECO:0000313" key="3">
    <source>
        <dbReference type="Proteomes" id="UP000018144"/>
    </source>
</evidence>